<dbReference type="InterPro" id="IPR008144">
    <property type="entry name" value="Guanylate_kin-like_dom"/>
</dbReference>
<dbReference type="PANTHER" id="PTHR23117:SF13">
    <property type="entry name" value="GUANYLATE KINASE"/>
    <property type="match status" value="1"/>
</dbReference>
<accession>A0A8J3DIJ0</accession>
<dbReference type="SUPFAM" id="SSF52540">
    <property type="entry name" value="P-loop containing nucleoside triphosphate hydrolases"/>
    <property type="match status" value="1"/>
</dbReference>
<feature type="domain" description="Guanylate kinase-like" evidence="7">
    <location>
        <begin position="12"/>
        <end position="198"/>
    </location>
</feature>
<comment type="caution">
    <text evidence="8">The sequence shown here is derived from an EMBL/GenBank/DDBJ whole genome shotgun (WGS) entry which is preliminary data.</text>
</comment>
<gene>
    <name evidence="8" type="primary">gmk</name>
    <name evidence="8" type="ORF">GCM10007047_11040</name>
</gene>
<dbReference type="Gene3D" id="3.30.63.10">
    <property type="entry name" value="Guanylate Kinase phosphate binding domain"/>
    <property type="match status" value="1"/>
</dbReference>
<dbReference type="GO" id="GO:0004385">
    <property type="term" value="F:GMP kinase activity"/>
    <property type="evidence" value="ECO:0007669"/>
    <property type="project" value="UniProtKB-EC"/>
</dbReference>
<evidence type="ECO:0000313" key="8">
    <source>
        <dbReference type="EMBL" id="GHB96868.1"/>
    </source>
</evidence>
<evidence type="ECO:0000256" key="4">
    <source>
        <dbReference type="ARBA" id="ARBA00022679"/>
    </source>
</evidence>
<dbReference type="Gene3D" id="3.40.50.300">
    <property type="entry name" value="P-loop containing nucleotide triphosphate hydrolases"/>
    <property type="match status" value="1"/>
</dbReference>
<dbReference type="PANTHER" id="PTHR23117">
    <property type="entry name" value="GUANYLATE KINASE-RELATED"/>
    <property type="match status" value="1"/>
</dbReference>
<evidence type="ECO:0000259" key="7">
    <source>
        <dbReference type="PROSITE" id="PS50052"/>
    </source>
</evidence>
<dbReference type="CDD" id="cd00071">
    <property type="entry name" value="GMPK"/>
    <property type="match status" value="1"/>
</dbReference>
<dbReference type="EC" id="2.7.4.8" evidence="2"/>
<reference evidence="8" key="2">
    <citation type="submission" date="2020-09" db="EMBL/GenBank/DDBJ databases">
        <authorList>
            <person name="Sun Q."/>
            <person name="Kim S."/>
        </authorList>
    </citation>
    <scope>NUCLEOTIDE SEQUENCE</scope>
    <source>
        <strain evidence="8">KCTC 12870</strain>
    </source>
</reference>
<evidence type="ECO:0000313" key="9">
    <source>
        <dbReference type="Proteomes" id="UP000642829"/>
    </source>
</evidence>
<dbReference type="GO" id="GO:0005829">
    <property type="term" value="C:cytosol"/>
    <property type="evidence" value="ECO:0007669"/>
    <property type="project" value="TreeGrafter"/>
</dbReference>
<organism evidence="8 9">
    <name type="scientific">Cerasicoccus arenae</name>
    <dbReference type="NCBI Taxonomy" id="424488"/>
    <lineage>
        <taxon>Bacteria</taxon>
        <taxon>Pseudomonadati</taxon>
        <taxon>Verrucomicrobiota</taxon>
        <taxon>Opitutia</taxon>
        <taxon>Puniceicoccales</taxon>
        <taxon>Cerasicoccaceae</taxon>
        <taxon>Cerasicoccus</taxon>
    </lineage>
</organism>
<keyword evidence="5 8" id="KW-0418">Kinase</keyword>
<dbReference type="AlphaFoldDB" id="A0A8J3DIJ0"/>
<reference evidence="8" key="1">
    <citation type="journal article" date="2014" name="Int. J. Syst. Evol. Microbiol.">
        <title>Complete genome sequence of Corynebacterium casei LMG S-19264T (=DSM 44701T), isolated from a smear-ripened cheese.</title>
        <authorList>
            <consortium name="US DOE Joint Genome Institute (JGI-PGF)"/>
            <person name="Walter F."/>
            <person name="Albersmeier A."/>
            <person name="Kalinowski J."/>
            <person name="Ruckert C."/>
        </authorList>
    </citation>
    <scope>NUCLEOTIDE SEQUENCE</scope>
    <source>
        <strain evidence="8">KCTC 12870</strain>
    </source>
</reference>
<dbReference type="FunFam" id="3.30.63.10:FF:000002">
    <property type="entry name" value="Guanylate kinase 1"/>
    <property type="match status" value="1"/>
</dbReference>
<evidence type="ECO:0000256" key="3">
    <source>
        <dbReference type="ARBA" id="ARBA00016296"/>
    </source>
</evidence>
<dbReference type="EMBL" id="BMXG01000005">
    <property type="protein sequence ID" value="GHB96868.1"/>
    <property type="molecule type" value="Genomic_DNA"/>
</dbReference>
<sequence length="205" mass="22691">MLRGMSDNVSSGLMLVVSGPAGSGKTTVCDRMLATYDSLGRVITSTSRDPRPGEVDGVDYYFFPPETFRQMIANGEFYEHAEVHGQGRYYGSLKREIDAKISAGIDLLLNVDVQGAATYRLAAQNSDALRGRVVTVFIQITPEQVRERLATRQSDDEAEIERRIQTAVKELTEAPHYDHVIASGTKEEDFARLQAIYEAEKAARA</sequence>
<dbReference type="SMART" id="SM00072">
    <property type="entry name" value="GuKc"/>
    <property type="match status" value="1"/>
</dbReference>
<evidence type="ECO:0000256" key="2">
    <source>
        <dbReference type="ARBA" id="ARBA00012961"/>
    </source>
</evidence>
<dbReference type="InterPro" id="IPR008145">
    <property type="entry name" value="GK/Ca_channel_bsu"/>
</dbReference>
<evidence type="ECO:0000256" key="1">
    <source>
        <dbReference type="ARBA" id="ARBA00005790"/>
    </source>
</evidence>
<evidence type="ECO:0000256" key="5">
    <source>
        <dbReference type="ARBA" id="ARBA00022777"/>
    </source>
</evidence>
<protein>
    <recommendedName>
        <fullName evidence="3">Guanylate kinase</fullName>
        <ecNumber evidence="2">2.7.4.8</ecNumber>
    </recommendedName>
    <alternativeName>
        <fullName evidence="6">GMP kinase</fullName>
    </alternativeName>
</protein>
<keyword evidence="9" id="KW-1185">Reference proteome</keyword>
<name>A0A8J3DIJ0_9BACT</name>
<dbReference type="InterPro" id="IPR027417">
    <property type="entry name" value="P-loop_NTPase"/>
</dbReference>
<dbReference type="Proteomes" id="UP000642829">
    <property type="component" value="Unassembled WGS sequence"/>
</dbReference>
<keyword evidence="4" id="KW-0808">Transferase</keyword>
<evidence type="ECO:0000256" key="6">
    <source>
        <dbReference type="ARBA" id="ARBA00030128"/>
    </source>
</evidence>
<proteinExistence type="inferred from homology"/>
<dbReference type="Pfam" id="PF00625">
    <property type="entry name" value="Guanylate_kin"/>
    <property type="match status" value="1"/>
</dbReference>
<comment type="similarity">
    <text evidence="1">Belongs to the guanylate kinase family.</text>
</comment>
<dbReference type="PROSITE" id="PS50052">
    <property type="entry name" value="GUANYLATE_KINASE_2"/>
    <property type="match status" value="1"/>
</dbReference>